<evidence type="ECO:0000256" key="3">
    <source>
        <dbReference type="ARBA" id="ARBA00023159"/>
    </source>
</evidence>
<comment type="caution">
    <text evidence="6">The sequence shown here is derived from an EMBL/GenBank/DDBJ whole genome shotgun (WGS) entry which is preliminary data.</text>
</comment>
<dbReference type="SMART" id="SM00342">
    <property type="entry name" value="HTH_ARAC"/>
    <property type="match status" value="1"/>
</dbReference>
<dbReference type="Pfam" id="PF12833">
    <property type="entry name" value="HTH_18"/>
    <property type="match status" value="1"/>
</dbReference>
<reference evidence="6 7" key="1">
    <citation type="submission" date="2020-08" db="EMBL/GenBank/DDBJ databases">
        <title>Genomic Encyclopedia of Type Strains, Phase IV (KMG-IV): sequencing the most valuable type-strain genomes for metagenomic binning, comparative biology and taxonomic classification.</title>
        <authorList>
            <person name="Goeker M."/>
        </authorList>
    </citation>
    <scope>NUCLEOTIDE SEQUENCE [LARGE SCALE GENOMIC DNA]</scope>
    <source>
        <strain evidence="6 7">DSM 25966</strain>
    </source>
</reference>
<protein>
    <submittedName>
        <fullName evidence="6">AraC-like DNA-binding protein</fullName>
    </submittedName>
</protein>
<keyword evidence="2 6" id="KW-0238">DNA-binding</keyword>
<evidence type="ECO:0000256" key="1">
    <source>
        <dbReference type="ARBA" id="ARBA00023015"/>
    </source>
</evidence>
<dbReference type="PANTHER" id="PTHR43280">
    <property type="entry name" value="ARAC-FAMILY TRANSCRIPTIONAL REGULATOR"/>
    <property type="match status" value="1"/>
</dbReference>
<accession>A0A840ALT5</accession>
<dbReference type="InterPro" id="IPR018060">
    <property type="entry name" value="HTH_AraC"/>
</dbReference>
<sequence>MDFSLNDGRPAPRAKPLAVFRTPAADPLSRALACTGAGTQHVLTRLKGRRLGCHAAVLVDSGAGWLETEAGGRVRIEAPSLFFLFPGERHGYGPDPGSSWHEHWLLFEGRLVEDLAASGFLDRRRPAVTLADAAPFSARFRRIRDELIELRPSYAAAAAALVHELIVACSRANERPSAGIGSSPEEIAATIRSEALGPLDFGALAARFGMSEATLRRRMIASHAVSPKSFQLRVRMDRAKELLATTDTPVEAIARAVGFDDPYYFSRMFRRREGVSPSRFRSENRRA</sequence>
<dbReference type="GO" id="GO:0043565">
    <property type="term" value="F:sequence-specific DNA binding"/>
    <property type="evidence" value="ECO:0007669"/>
    <property type="project" value="InterPro"/>
</dbReference>
<dbReference type="GO" id="GO:0003700">
    <property type="term" value="F:DNA-binding transcription factor activity"/>
    <property type="evidence" value="ECO:0007669"/>
    <property type="project" value="InterPro"/>
</dbReference>
<evidence type="ECO:0000313" key="6">
    <source>
        <dbReference type="EMBL" id="MBB3929426.1"/>
    </source>
</evidence>
<dbReference type="InterPro" id="IPR003313">
    <property type="entry name" value="AraC-bd"/>
</dbReference>
<dbReference type="EMBL" id="JACIDS010000001">
    <property type="protein sequence ID" value="MBB3929426.1"/>
    <property type="molecule type" value="Genomic_DNA"/>
</dbReference>
<dbReference type="Proteomes" id="UP000553963">
    <property type="component" value="Unassembled WGS sequence"/>
</dbReference>
<feature type="domain" description="HTH araC/xylS-type" evidence="5">
    <location>
        <begin position="185"/>
        <end position="283"/>
    </location>
</feature>
<dbReference type="SUPFAM" id="SSF51215">
    <property type="entry name" value="Regulatory protein AraC"/>
    <property type="match status" value="1"/>
</dbReference>
<name>A0A840ALT5_9HYPH</name>
<dbReference type="PRINTS" id="PR00032">
    <property type="entry name" value="HTHARAC"/>
</dbReference>
<dbReference type="PROSITE" id="PS00041">
    <property type="entry name" value="HTH_ARAC_FAMILY_1"/>
    <property type="match status" value="1"/>
</dbReference>
<keyword evidence="4" id="KW-0804">Transcription</keyword>
<evidence type="ECO:0000256" key="4">
    <source>
        <dbReference type="ARBA" id="ARBA00023163"/>
    </source>
</evidence>
<dbReference type="PANTHER" id="PTHR43280:SF2">
    <property type="entry name" value="HTH-TYPE TRANSCRIPTIONAL REGULATOR EXSA"/>
    <property type="match status" value="1"/>
</dbReference>
<organism evidence="6 7">
    <name type="scientific">Kaistia hirudinis</name>
    <dbReference type="NCBI Taxonomy" id="1293440"/>
    <lineage>
        <taxon>Bacteria</taxon>
        <taxon>Pseudomonadati</taxon>
        <taxon>Pseudomonadota</taxon>
        <taxon>Alphaproteobacteria</taxon>
        <taxon>Hyphomicrobiales</taxon>
        <taxon>Kaistiaceae</taxon>
        <taxon>Kaistia</taxon>
    </lineage>
</organism>
<dbReference type="PROSITE" id="PS01124">
    <property type="entry name" value="HTH_ARAC_FAMILY_2"/>
    <property type="match status" value="1"/>
</dbReference>
<dbReference type="Gene3D" id="1.10.10.60">
    <property type="entry name" value="Homeodomain-like"/>
    <property type="match status" value="2"/>
</dbReference>
<dbReference type="InterPro" id="IPR037923">
    <property type="entry name" value="HTH-like"/>
</dbReference>
<dbReference type="InterPro" id="IPR020449">
    <property type="entry name" value="Tscrpt_reg_AraC-type_HTH"/>
</dbReference>
<evidence type="ECO:0000256" key="2">
    <source>
        <dbReference type="ARBA" id="ARBA00023125"/>
    </source>
</evidence>
<keyword evidence="7" id="KW-1185">Reference proteome</keyword>
<dbReference type="InterPro" id="IPR018062">
    <property type="entry name" value="HTH_AraC-typ_CS"/>
</dbReference>
<dbReference type="Pfam" id="PF02311">
    <property type="entry name" value="AraC_binding"/>
    <property type="match status" value="1"/>
</dbReference>
<evidence type="ECO:0000313" key="7">
    <source>
        <dbReference type="Proteomes" id="UP000553963"/>
    </source>
</evidence>
<evidence type="ECO:0000259" key="5">
    <source>
        <dbReference type="PROSITE" id="PS01124"/>
    </source>
</evidence>
<keyword evidence="3" id="KW-0010">Activator</keyword>
<dbReference type="InterPro" id="IPR009057">
    <property type="entry name" value="Homeodomain-like_sf"/>
</dbReference>
<dbReference type="AlphaFoldDB" id="A0A840ALT5"/>
<gene>
    <name evidence="6" type="ORF">GGR25_000445</name>
</gene>
<keyword evidence="1" id="KW-0805">Transcription regulation</keyword>
<dbReference type="RefSeq" id="WP_183397087.1">
    <property type="nucleotide sequence ID" value="NZ_JACIDS010000001.1"/>
</dbReference>
<proteinExistence type="predicted"/>
<dbReference type="SUPFAM" id="SSF46689">
    <property type="entry name" value="Homeodomain-like"/>
    <property type="match status" value="1"/>
</dbReference>